<dbReference type="RefSeq" id="WP_345332638.1">
    <property type="nucleotide sequence ID" value="NZ_BAABJZ010000004.1"/>
</dbReference>
<evidence type="ECO:0000313" key="2">
    <source>
        <dbReference type="EMBL" id="GAA4873643.1"/>
    </source>
</evidence>
<protein>
    <submittedName>
        <fullName evidence="2">Heavy metal-binding domain-containing protein</fullName>
    </submittedName>
</protein>
<proteinExistence type="inferred from homology"/>
<dbReference type="PANTHER" id="PTHR34068:SF2">
    <property type="entry name" value="UPF0145 PROTEIN SCO3412"/>
    <property type="match status" value="1"/>
</dbReference>
<organism evidence="2 3">
    <name type="scientific">Ferrimonas pelagia</name>
    <dbReference type="NCBI Taxonomy" id="1177826"/>
    <lineage>
        <taxon>Bacteria</taxon>
        <taxon>Pseudomonadati</taxon>
        <taxon>Pseudomonadota</taxon>
        <taxon>Gammaproteobacteria</taxon>
        <taxon>Alteromonadales</taxon>
        <taxon>Ferrimonadaceae</taxon>
        <taxon>Ferrimonas</taxon>
    </lineage>
</organism>
<evidence type="ECO:0000256" key="1">
    <source>
        <dbReference type="ARBA" id="ARBA00010751"/>
    </source>
</evidence>
<comment type="caution">
    <text evidence="2">The sequence shown here is derived from an EMBL/GenBank/DDBJ whole genome shotgun (WGS) entry which is preliminary data.</text>
</comment>
<name>A0ABP9ED70_9GAMM</name>
<dbReference type="Proteomes" id="UP001499988">
    <property type="component" value="Unassembled WGS sequence"/>
</dbReference>
<dbReference type="SUPFAM" id="SSF117782">
    <property type="entry name" value="YbjQ-like"/>
    <property type="match status" value="1"/>
</dbReference>
<comment type="similarity">
    <text evidence="1">Belongs to the UPF0145 family.</text>
</comment>
<reference evidence="3" key="1">
    <citation type="journal article" date="2019" name="Int. J. Syst. Evol. Microbiol.">
        <title>The Global Catalogue of Microorganisms (GCM) 10K type strain sequencing project: providing services to taxonomists for standard genome sequencing and annotation.</title>
        <authorList>
            <consortium name="The Broad Institute Genomics Platform"/>
            <consortium name="The Broad Institute Genome Sequencing Center for Infectious Disease"/>
            <person name="Wu L."/>
            <person name="Ma J."/>
        </authorList>
    </citation>
    <scope>NUCLEOTIDE SEQUENCE [LARGE SCALE GENOMIC DNA]</scope>
    <source>
        <strain evidence="3">JCM 18401</strain>
    </source>
</reference>
<dbReference type="InterPro" id="IPR035439">
    <property type="entry name" value="UPF0145_dom_sf"/>
</dbReference>
<dbReference type="PANTHER" id="PTHR34068">
    <property type="entry name" value="UPF0145 PROTEIN YBJQ"/>
    <property type="match status" value="1"/>
</dbReference>
<dbReference type="InterPro" id="IPR002765">
    <property type="entry name" value="UPF0145_YbjQ-like"/>
</dbReference>
<sequence>MLALGITLALLVIGYLFGRHAEQSHFERLREAEAQLQSLLMFSEKRIPPQFQPCEVKLVGGNTVIAVDYFKVMAAALRNFFGGRVAAYESLVERARRESIVRMKREAQALGASAVFNVRIETSSISKGAKEQQVSVEVYAYGTAVIPRHG</sequence>
<dbReference type="Pfam" id="PF01906">
    <property type="entry name" value="YbjQ_1"/>
    <property type="match status" value="1"/>
</dbReference>
<keyword evidence="3" id="KW-1185">Reference proteome</keyword>
<dbReference type="Gene3D" id="3.30.110.70">
    <property type="entry name" value="Hypothetical protein apc22750. Chain B"/>
    <property type="match status" value="1"/>
</dbReference>
<accession>A0ABP9ED70</accession>
<evidence type="ECO:0000313" key="3">
    <source>
        <dbReference type="Proteomes" id="UP001499988"/>
    </source>
</evidence>
<gene>
    <name evidence="2" type="ORF">GCM10023333_03140</name>
</gene>
<dbReference type="EMBL" id="BAABJZ010000004">
    <property type="protein sequence ID" value="GAA4873643.1"/>
    <property type="molecule type" value="Genomic_DNA"/>
</dbReference>